<evidence type="ECO:0000313" key="1">
    <source>
        <dbReference type="EMBL" id="KAG8004660.1"/>
    </source>
</evidence>
<protein>
    <submittedName>
        <fullName evidence="1">Uncharacterized protein</fullName>
    </submittedName>
</protein>
<organism evidence="1 2">
    <name type="scientific">Nibea albiflora</name>
    <name type="common">Yellow drum</name>
    <name type="synonym">Corvina albiflora</name>
    <dbReference type="NCBI Taxonomy" id="240163"/>
    <lineage>
        <taxon>Eukaryota</taxon>
        <taxon>Metazoa</taxon>
        <taxon>Chordata</taxon>
        <taxon>Craniata</taxon>
        <taxon>Vertebrata</taxon>
        <taxon>Euteleostomi</taxon>
        <taxon>Actinopterygii</taxon>
        <taxon>Neopterygii</taxon>
        <taxon>Teleostei</taxon>
        <taxon>Neoteleostei</taxon>
        <taxon>Acanthomorphata</taxon>
        <taxon>Eupercaria</taxon>
        <taxon>Sciaenidae</taxon>
        <taxon>Nibea</taxon>
    </lineage>
</organism>
<reference evidence="1" key="1">
    <citation type="submission" date="2020-04" db="EMBL/GenBank/DDBJ databases">
        <title>A chromosome-scale assembly and high-density genetic map of the yellow drum (Nibea albiflora) genome.</title>
        <authorList>
            <person name="Xu D."/>
            <person name="Zhang W."/>
            <person name="Chen R."/>
            <person name="Tan P."/>
            <person name="Wang L."/>
            <person name="Song H."/>
            <person name="Tian L."/>
            <person name="Zhu Q."/>
            <person name="Wang B."/>
        </authorList>
    </citation>
    <scope>NUCLEOTIDE SEQUENCE</scope>
    <source>
        <strain evidence="1">ZJHYS-2018</strain>
    </source>
</reference>
<dbReference type="Proteomes" id="UP000805704">
    <property type="component" value="Chromosome 24"/>
</dbReference>
<accession>A0ACB7ERG9</accession>
<comment type="caution">
    <text evidence="1">The sequence shown here is derived from an EMBL/GenBank/DDBJ whole genome shotgun (WGS) entry which is preliminary data.</text>
</comment>
<sequence>MQHPRNPSGDQRSNEEQTTVRRCSCETSCQLNQELEETKAQLKRQKFLKEQFINKEKETRRELERLKKYTDPETLSAAKIANQVRDNTKRKKKKLLQVDYEELQVAHIINDEKFNNELQHDLDNEILQKHLLQSDYEEAFNALQEEREKNKSLQQQLDEASVSLREVKQQQAAEKEERKTLEQELDEITQKYETEVIVVRQQADTLQCELEKEIKSHAVSLSESLHLIQNLKAEQEAVHEKMAEEMTVLQQSALEGQKTFWNELDELRTKLIAQVSLNLELSTELQAEREALQKIAGRDDNQPPKEAEEAEDKQCEQQAPISPALHDLDNEILQKHLLQSDYEEAFNALQEEREKNKSLQQQLDEASVSLHEVKQQQAAEKEERKTLEQELDEITQKYETEVIVVRQQADTLQCELEKEIKSHAVSLSESLHLIQNLKAEQEAVHRKDGRGDDCPAAKCP</sequence>
<gene>
    <name evidence="1" type="ORF">GBF38_009014</name>
</gene>
<evidence type="ECO:0000313" key="2">
    <source>
        <dbReference type="Proteomes" id="UP000805704"/>
    </source>
</evidence>
<dbReference type="EMBL" id="CM024812">
    <property type="protein sequence ID" value="KAG8004660.1"/>
    <property type="molecule type" value="Genomic_DNA"/>
</dbReference>
<proteinExistence type="predicted"/>
<name>A0ACB7ERG9_NIBAL</name>
<keyword evidence="2" id="KW-1185">Reference proteome</keyword>